<evidence type="ECO:0000259" key="1">
    <source>
        <dbReference type="Pfam" id="PF20150"/>
    </source>
</evidence>
<dbReference type="AlphaFoldDB" id="A0A1L7WEM7"/>
<evidence type="ECO:0000313" key="2">
    <source>
        <dbReference type="EMBL" id="CZR51240.1"/>
    </source>
</evidence>
<dbReference type="OrthoDB" id="3530648at2759"/>
<dbReference type="Proteomes" id="UP000184330">
    <property type="component" value="Unassembled WGS sequence"/>
</dbReference>
<accession>A0A1L7WEM7</accession>
<name>A0A1L7WEM7_9HELO</name>
<organism evidence="2 3">
    <name type="scientific">Phialocephala subalpina</name>
    <dbReference type="NCBI Taxonomy" id="576137"/>
    <lineage>
        <taxon>Eukaryota</taxon>
        <taxon>Fungi</taxon>
        <taxon>Dikarya</taxon>
        <taxon>Ascomycota</taxon>
        <taxon>Pezizomycotina</taxon>
        <taxon>Leotiomycetes</taxon>
        <taxon>Helotiales</taxon>
        <taxon>Mollisiaceae</taxon>
        <taxon>Phialocephala</taxon>
        <taxon>Phialocephala fortinii species complex</taxon>
    </lineage>
</organism>
<gene>
    <name evidence="2" type="ORF">PAC_01115</name>
</gene>
<evidence type="ECO:0000313" key="3">
    <source>
        <dbReference type="Proteomes" id="UP000184330"/>
    </source>
</evidence>
<feature type="domain" description="2EXR" evidence="1">
    <location>
        <begin position="16"/>
        <end position="95"/>
    </location>
</feature>
<dbReference type="PANTHER" id="PTHR35910">
    <property type="entry name" value="2EXR DOMAIN-CONTAINING PROTEIN"/>
    <property type="match status" value="1"/>
</dbReference>
<dbReference type="PANTHER" id="PTHR35910:SF6">
    <property type="entry name" value="2EXR DOMAIN-CONTAINING PROTEIN"/>
    <property type="match status" value="1"/>
</dbReference>
<reference evidence="2 3" key="1">
    <citation type="submission" date="2016-03" db="EMBL/GenBank/DDBJ databases">
        <authorList>
            <person name="Ploux O."/>
        </authorList>
    </citation>
    <scope>NUCLEOTIDE SEQUENCE [LARGE SCALE GENOMIC DNA]</scope>
    <source>
        <strain evidence="2 3">UAMH 11012</strain>
    </source>
</reference>
<dbReference type="InterPro" id="IPR045518">
    <property type="entry name" value="2EXR"/>
</dbReference>
<dbReference type="Pfam" id="PF20150">
    <property type="entry name" value="2EXR"/>
    <property type="match status" value="1"/>
</dbReference>
<sequence>MTENEMTAVQEHSSSFSRFTELPVELRLMIWSRTIRPRRLEVSTDWSSRYYDTPRNKVHTNFPALLRVCQESRRLGLEIYRRCSAETVRVPFYLSVFDTIHFNHYTAMLHFDICFDTSQIYSEVPPSENELAFFRNVIFKACPDSIGEQILTPKRQKLYHIHMRLRGEEGSNENQMMKHGI</sequence>
<keyword evidence="3" id="KW-1185">Reference proteome</keyword>
<protein>
    <recommendedName>
        <fullName evidence="1">2EXR domain-containing protein</fullName>
    </recommendedName>
</protein>
<proteinExistence type="predicted"/>
<dbReference type="EMBL" id="FJOG01000001">
    <property type="protein sequence ID" value="CZR51240.1"/>
    <property type="molecule type" value="Genomic_DNA"/>
</dbReference>